<protein>
    <submittedName>
        <fullName evidence="1">Uncharacterized protein</fullName>
    </submittedName>
</protein>
<comment type="caution">
    <text evidence="1">The sequence shown here is derived from an EMBL/GenBank/DDBJ whole genome shotgun (WGS) entry which is preliminary data.</text>
</comment>
<name>A0A8H4X9X3_9HYPO</name>
<sequence>MASQSTKPSLLERMTIQLSSSCCATDQSDVDPLSPSGGDTVVNIPTFVYSNSLPTSEDDSDPTQFYLEDLAERVYRHGAFSVEESAHFTSPSWCSIMIFDTKGGCVVFFALQLNFTAEFQENKGEIAESYVSAFCSLVKWENRLVHPIDPEGRIANTDSSLLQQAIGESSETKIKEWMEETTGKVHE</sequence>
<evidence type="ECO:0000313" key="2">
    <source>
        <dbReference type="Proteomes" id="UP000622797"/>
    </source>
</evidence>
<accession>A0A8H4X9X3</accession>
<dbReference type="EMBL" id="JABEXW010000241">
    <property type="protein sequence ID" value="KAF4967383.1"/>
    <property type="molecule type" value="Genomic_DNA"/>
</dbReference>
<reference evidence="1" key="2">
    <citation type="submission" date="2020-05" db="EMBL/GenBank/DDBJ databases">
        <authorList>
            <person name="Kim H.-S."/>
            <person name="Proctor R.H."/>
            <person name="Brown D.W."/>
        </authorList>
    </citation>
    <scope>NUCLEOTIDE SEQUENCE</scope>
    <source>
        <strain evidence="1">NRRL 20472</strain>
    </source>
</reference>
<gene>
    <name evidence="1" type="ORF">FSARC_5062</name>
</gene>
<proteinExistence type="predicted"/>
<evidence type="ECO:0000313" key="1">
    <source>
        <dbReference type="EMBL" id="KAF4967383.1"/>
    </source>
</evidence>
<keyword evidence="2" id="KW-1185">Reference proteome</keyword>
<reference evidence="1" key="1">
    <citation type="journal article" date="2020" name="BMC Genomics">
        <title>Correction to: Identification and distribution of gene clusters required for synthesis of sphingolipid metabolism inhibitors in diverse species of the filamentous fungus Fusarium.</title>
        <authorList>
            <person name="Kim H.S."/>
            <person name="Lohmar J.M."/>
            <person name="Busman M."/>
            <person name="Brown D.W."/>
            <person name="Naumann T.A."/>
            <person name="Divon H.H."/>
            <person name="Lysoe E."/>
            <person name="Uhlig S."/>
            <person name="Proctor R.H."/>
        </authorList>
    </citation>
    <scope>NUCLEOTIDE SEQUENCE</scope>
    <source>
        <strain evidence="1">NRRL 20472</strain>
    </source>
</reference>
<dbReference type="AlphaFoldDB" id="A0A8H4X9X3"/>
<dbReference type="Proteomes" id="UP000622797">
    <property type="component" value="Unassembled WGS sequence"/>
</dbReference>
<organism evidence="1 2">
    <name type="scientific">Fusarium sarcochroum</name>
    <dbReference type="NCBI Taxonomy" id="1208366"/>
    <lineage>
        <taxon>Eukaryota</taxon>
        <taxon>Fungi</taxon>
        <taxon>Dikarya</taxon>
        <taxon>Ascomycota</taxon>
        <taxon>Pezizomycotina</taxon>
        <taxon>Sordariomycetes</taxon>
        <taxon>Hypocreomycetidae</taxon>
        <taxon>Hypocreales</taxon>
        <taxon>Nectriaceae</taxon>
        <taxon>Fusarium</taxon>
        <taxon>Fusarium lateritium species complex</taxon>
    </lineage>
</organism>
<dbReference type="OrthoDB" id="5114892at2759"/>